<dbReference type="PROSITE" id="PS00237">
    <property type="entry name" value="G_PROTEIN_RECEP_F1_1"/>
    <property type="match status" value="1"/>
</dbReference>
<evidence type="ECO:0000256" key="6">
    <source>
        <dbReference type="ARBA" id="ARBA00023136"/>
    </source>
</evidence>
<evidence type="ECO:0000256" key="1">
    <source>
        <dbReference type="ARBA" id="ARBA00004651"/>
    </source>
</evidence>
<accession>A0A2G8KZF7</accession>
<feature type="domain" description="G-protein coupled receptors family 1 profile" evidence="12">
    <location>
        <begin position="1"/>
        <end position="265"/>
    </location>
</feature>
<dbReference type="PANTHER" id="PTHR24228:SF72">
    <property type="entry name" value="G-PROTEIN COUPLED RECEPTORS FAMILY 1 PROFILE DOMAIN-CONTAINING PROTEIN"/>
    <property type="match status" value="1"/>
</dbReference>
<reference evidence="13 14" key="1">
    <citation type="journal article" date="2017" name="PLoS Biol.">
        <title>The sea cucumber genome provides insights into morphological evolution and visceral regeneration.</title>
        <authorList>
            <person name="Zhang X."/>
            <person name="Sun L."/>
            <person name="Yuan J."/>
            <person name="Sun Y."/>
            <person name="Gao Y."/>
            <person name="Zhang L."/>
            <person name="Li S."/>
            <person name="Dai H."/>
            <person name="Hamel J.F."/>
            <person name="Liu C."/>
            <person name="Yu Y."/>
            <person name="Liu S."/>
            <person name="Lin W."/>
            <person name="Guo K."/>
            <person name="Jin S."/>
            <person name="Xu P."/>
            <person name="Storey K.B."/>
            <person name="Huan P."/>
            <person name="Zhang T."/>
            <person name="Zhou Y."/>
            <person name="Zhang J."/>
            <person name="Lin C."/>
            <person name="Li X."/>
            <person name="Xing L."/>
            <person name="Huo D."/>
            <person name="Sun M."/>
            <person name="Wang L."/>
            <person name="Mercier A."/>
            <person name="Li F."/>
            <person name="Yang H."/>
            <person name="Xiang J."/>
        </authorList>
    </citation>
    <scope>NUCLEOTIDE SEQUENCE [LARGE SCALE GENOMIC DNA]</scope>
    <source>
        <strain evidence="13">Shaxun</strain>
        <tissue evidence="13">Muscle</tissue>
    </source>
</reference>
<feature type="compositionally biased region" description="Polar residues" evidence="10">
    <location>
        <begin position="278"/>
        <end position="292"/>
    </location>
</feature>
<name>A0A2G8KZF7_STIJA</name>
<feature type="compositionally biased region" description="Basic residues" evidence="10">
    <location>
        <begin position="331"/>
        <end position="346"/>
    </location>
</feature>
<feature type="transmembrane region" description="Helical" evidence="11">
    <location>
        <begin position="101"/>
        <end position="119"/>
    </location>
</feature>
<keyword evidence="7 9" id="KW-0675">Receptor</keyword>
<feature type="region of interest" description="Disordered" evidence="10">
    <location>
        <begin position="276"/>
        <end position="295"/>
    </location>
</feature>
<proteinExistence type="inferred from homology"/>
<evidence type="ECO:0000256" key="2">
    <source>
        <dbReference type="ARBA" id="ARBA00022475"/>
    </source>
</evidence>
<comment type="subcellular location">
    <subcellularLocation>
        <location evidence="1">Cell membrane</location>
        <topology evidence="1">Multi-pass membrane protein</topology>
    </subcellularLocation>
</comment>
<keyword evidence="8 9" id="KW-0807">Transducer</keyword>
<evidence type="ECO:0000256" key="8">
    <source>
        <dbReference type="ARBA" id="ARBA00023224"/>
    </source>
</evidence>
<evidence type="ECO:0000259" key="12">
    <source>
        <dbReference type="PROSITE" id="PS50262"/>
    </source>
</evidence>
<evidence type="ECO:0000256" key="10">
    <source>
        <dbReference type="SAM" id="MobiDB-lite"/>
    </source>
</evidence>
<evidence type="ECO:0000256" key="9">
    <source>
        <dbReference type="RuleBase" id="RU000688"/>
    </source>
</evidence>
<keyword evidence="5 9" id="KW-0297">G-protein coupled receptor</keyword>
<evidence type="ECO:0000256" key="3">
    <source>
        <dbReference type="ARBA" id="ARBA00022692"/>
    </source>
</evidence>
<comment type="caution">
    <text evidence="13">The sequence shown here is derived from an EMBL/GenBank/DDBJ whole genome shotgun (WGS) entry which is preliminary data.</text>
</comment>
<dbReference type="Gene3D" id="1.20.1070.10">
    <property type="entry name" value="Rhodopsin 7-helix transmembrane proteins"/>
    <property type="match status" value="1"/>
</dbReference>
<evidence type="ECO:0000256" key="7">
    <source>
        <dbReference type="ARBA" id="ARBA00023170"/>
    </source>
</evidence>
<evidence type="ECO:0000256" key="5">
    <source>
        <dbReference type="ARBA" id="ARBA00023040"/>
    </source>
</evidence>
<keyword evidence="3 9" id="KW-0812">Transmembrane</keyword>
<dbReference type="PRINTS" id="PR00237">
    <property type="entry name" value="GPCRRHODOPSN"/>
</dbReference>
<dbReference type="PANTHER" id="PTHR24228">
    <property type="entry name" value="B2 BRADYKININ RECEPTOR/ANGIOTENSIN II RECEPTOR"/>
    <property type="match status" value="1"/>
</dbReference>
<evidence type="ECO:0000313" key="13">
    <source>
        <dbReference type="EMBL" id="PIK53352.1"/>
    </source>
</evidence>
<sequence length="346" mass="39173">MTILSVILSKKLKSFTYAFVANLAVADLLSSILIAFYVENLLWTDETRLPLPCTLCKAIGVLTFVAFSCAVVNIALISFNRYYRITKPLGKYIRLFNKNRFVLMMAIPWFYSLLTPVLGESLGFTTFGYNHKYRICLIHFMDQHVGSLTFVRIFLIDIIGIFVMIFCYLSIFCHMRRQNARLLKLFPTNSISAKVGENNQEKLGPVTVRQSESDERIETKDISVTEEKEKHRECIDGVIKEYATVTMEITETYKLRKTLATVISVEDDTNRKSLQLEDMSSLSSAPTGNGNTADGVVIATEPVQGDCKVYSSDSESTDCRRDGREEPSSPKMKKRAVQKRALVKIT</sequence>
<keyword evidence="2" id="KW-1003">Cell membrane</keyword>
<dbReference type="GO" id="GO:0005886">
    <property type="term" value="C:plasma membrane"/>
    <property type="evidence" value="ECO:0007669"/>
    <property type="project" value="UniProtKB-SubCell"/>
</dbReference>
<dbReference type="PROSITE" id="PS50262">
    <property type="entry name" value="G_PROTEIN_RECEP_F1_2"/>
    <property type="match status" value="1"/>
</dbReference>
<feature type="transmembrane region" description="Helical" evidence="11">
    <location>
        <begin position="58"/>
        <end position="80"/>
    </location>
</feature>
<dbReference type="InterPro" id="IPR000276">
    <property type="entry name" value="GPCR_Rhodpsn"/>
</dbReference>
<feature type="compositionally biased region" description="Basic and acidic residues" evidence="10">
    <location>
        <begin position="317"/>
        <end position="328"/>
    </location>
</feature>
<dbReference type="STRING" id="307972.A0A2G8KZF7"/>
<dbReference type="Pfam" id="PF00001">
    <property type="entry name" value="7tm_1"/>
    <property type="match status" value="1"/>
</dbReference>
<evidence type="ECO:0000256" key="4">
    <source>
        <dbReference type="ARBA" id="ARBA00022989"/>
    </source>
</evidence>
<keyword evidence="6 11" id="KW-0472">Membrane</keyword>
<dbReference type="Proteomes" id="UP000230750">
    <property type="component" value="Unassembled WGS sequence"/>
</dbReference>
<dbReference type="CDD" id="cd00637">
    <property type="entry name" value="7tm_classA_rhodopsin-like"/>
    <property type="match status" value="1"/>
</dbReference>
<dbReference type="AlphaFoldDB" id="A0A2G8KZF7"/>
<feature type="transmembrane region" description="Helical" evidence="11">
    <location>
        <begin position="15"/>
        <end position="38"/>
    </location>
</feature>
<dbReference type="InterPro" id="IPR017452">
    <property type="entry name" value="GPCR_Rhodpsn_7TM"/>
</dbReference>
<dbReference type="EMBL" id="MRZV01000291">
    <property type="protein sequence ID" value="PIK53352.1"/>
    <property type="molecule type" value="Genomic_DNA"/>
</dbReference>
<comment type="similarity">
    <text evidence="9">Belongs to the G-protein coupled receptor 1 family.</text>
</comment>
<feature type="transmembrane region" description="Helical" evidence="11">
    <location>
        <begin position="150"/>
        <end position="171"/>
    </location>
</feature>
<protein>
    <submittedName>
        <fullName evidence="13">Putative alpha-1D adrenergic receptor-like</fullName>
    </submittedName>
</protein>
<keyword evidence="4 11" id="KW-1133">Transmembrane helix</keyword>
<keyword evidence="14" id="KW-1185">Reference proteome</keyword>
<evidence type="ECO:0000313" key="14">
    <source>
        <dbReference type="Proteomes" id="UP000230750"/>
    </source>
</evidence>
<evidence type="ECO:0000256" key="11">
    <source>
        <dbReference type="SAM" id="Phobius"/>
    </source>
</evidence>
<feature type="region of interest" description="Disordered" evidence="10">
    <location>
        <begin position="307"/>
        <end position="346"/>
    </location>
</feature>
<organism evidence="13 14">
    <name type="scientific">Stichopus japonicus</name>
    <name type="common">Sea cucumber</name>
    <dbReference type="NCBI Taxonomy" id="307972"/>
    <lineage>
        <taxon>Eukaryota</taxon>
        <taxon>Metazoa</taxon>
        <taxon>Echinodermata</taxon>
        <taxon>Eleutherozoa</taxon>
        <taxon>Echinozoa</taxon>
        <taxon>Holothuroidea</taxon>
        <taxon>Aspidochirotacea</taxon>
        <taxon>Aspidochirotida</taxon>
        <taxon>Stichopodidae</taxon>
        <taxon>Apostichopus</taxon>
    </lineage>
</organism>
<dbReference type="GO" id="GO:0004930">
    <property type="term" value="F:G protein-coupled receptor activity"/>
    <property type="evidence" value="ECO:0007669"/>
    <property type="project" value="UniProtKB-KW"/>
</dbReference>
<dbReference type="OrthoDB" id="10601892at2759"/>
<gene>
    <name evidence="13" type="ORF">BSL78_09769</name>
</gene>
<dbReference type="SUPFAM" id="SSF81321">
    <property type="entry name" value="Family A G protein-coupled receptor-like"/>
    <property type="match status" value="1"/>
</dbReference>